<dbReference type="RefSeq" id="WP_117453791.1">
    <property type="nucleotide sequence ID" value="NZ_CP060636.1"/>
</dbReference>
<dbReference type="PRINTS" id="PR00032">
    <property type="entry name" value="HTHARAC"/>
</dbReference>
<dbReference type="Pfam" id="PF00072">
    <property type="entry name" value="Response_reg"/>
    <property type="match status" value="1"/>
</dbReference>
<dbReference type="SUPFAM" id="SSF52172">
    <property type="entry name" value="CheY-like"/>
    <property type="match status" value="1"/>
</dbReference>
<evidence type="ECO:0000259" key="5">
    <source>
        <dbReference type="PROSITE" id="PS01124"/>
    </source>
</evidence>
<reference evidence="7 8" key="1">
    <citation type="submission" date="2020-08" db="EMBL/GenBank/DDBJ databases">
        <authorList>
            <person name="Liu C."/>
            <person name="Sun Q."/>
        </authorList>
    </citation>
    <scope>NUCLEOTIDE SEQUENCE [LARGE SCALE GENOMIC DNA]</scope>
    <source>
        <strain evidence="7 8">NSJ-61</strain>
    </source>
</reference>
<name>A0A7G9GN68_9FIRM</name>
<dbReference type="PANTHER" id="PTHR43280">
    <property type="entry name" value="ARAC-FAMILY TRANSCRIPTIONAL REGULATOR"/>
    <property type="match status" value="1"/>
</dbReference>
<dbReference type="InterPro" id="IPR018062">
    <property type="entry name" value="HTH_AraC-typ_CS"/>
</dbReference>
<dbReference type="Gene3D" id="1.10.10.60">
    <property type="entry name" value="Homeodomain-like"/>
    <property type="match status" value="2"/>
</dbReference>
<dbReference type="SUPFAM" id="SSF46689">
    <property type="entry name" value="Homeodomain-like"/>
    <property type="match status" value="1"/>
</dbReference>
<evidence type="ECO:0000256" key="1">
    <source>
        <dbReference type="ARBA" id="ARBA00023015"/>
    </source>
</evidence>
<dbReference type="PANTHER" id="PTHR43280:SF28">
    <property type="entry name" value="HTH-TYPE TRANSCRIPTIONAL ACTIVATOR RHAS"/>
    <property type="match status" value="1"/>
</dbReference>
<dbReference type="GO" id="GO:0003700">
    <property type="term" value="F:DNA-binding transcription factor activity"/>
    <property type="evidence" value="ECO:0007669"/>
    <property type="project" value="InterPro"/>
</dbReference>
<dbReference type="InterPro" id="IPR001789">
    <property type="entry name" value="Sig_transdc_resp-reg_receiver"/>
</dbReference>
<dbReference type="CDD" id="cd17536">
    <property type="entry name" value="REC_YesN-like"/>
    <property type="match status" value="1"/>
</dbReference>
<evidence type="ECO:0000313" key="8">
    <source>
        <dbReference type="Proteomes" id="UP000515856"/>
    </source>
</evidence>
<dbReference type="PROSITE" id="PS00041">
    <property type="entry name" value="HTH_ARAC_FAMILY_1"/>
    <property type="match status" value="1"/>
</dbReference>
<protein>
    <submittedName>
        <fullName evidence="7">Response regulator</fullName>
    </submittedName>
</protein>
<keyword evidence="3" id="KW-0804">Transcription</keyword>
<dbReference type="AlphaFoldDB" id="A0A7G9GN68"/>
<evidence type="ECO:0000256" key="3">
    <source>
        <dbReference type="ARBA" id="ARBA00023163"/>
    </source>
</evidence>
<organism evidence="7 8">
    <name type="scientific">[Eubacterium] hominis</name>
    <dbReference type="NCBI Taxonomy" id="2764325"/>
    <lineage>
        <taxon>Bacteria</taxon>
        <taxon>Bacillati</taxon>
        <taxon>Bacillota</taxon>
        <taxon>Erysipelotrichia</taxon>
        <taxon>Erysipelotrichales</taxon>
        <taxon>Erysipelotrichaceae</taxon>
        <taxon>Amedibacillus</taxon>
    </lineage>
</organism>
<dbReference type="SMART" id="SM00448">
    <property type="entry name" value="REC"/>
    <property type="match status" value="1"/>
</dbReference>
<dbReference type="EMBL" id="CP060636">
    <property type="protein sequence ID" value="QNM12250.1"/>
    <property type="molecule type" value="Genomic_DNA"/>
</dbReference>
<dbReference type="InterPro" id="IPR011006">
    <property type="entry name" value="CheY-like_superfamily"/>
</dbReference>
<gene>
    <name evidence="7" type="ORF">H9Q80_18745</name>
</gene>
<keyword evidence="4" id="KW-0597">Phosphoprotein</keyword>
<accession>A0A7G9GN68</accession>
<feature type="domain" description="HTH araC/xylS-type" evidence="5">
    <location>
        <begin position="393"/>
        <end position="490"/>
    </location>
</feature>
<dbReference type="GO" id="GO:0043565">
    <property type="term" value="F:sequence-specific DNA binding"/>
    <property type="evidence" value="ECO:0007669"/>
    <property type="project" value="InterPro"/>
</dbReference>
<dbReference type="Gene3D" id="3.40.50.2300">
    <property type="match status" value="1"/>
</dbReference>
<keyword evidence="2" id="KW-0238">DNA-binding</keyword>
<dbReference type="InterPro" id="IPR009057">
    <property type="entry name" value="Homeodomain-like_sf"/>
</dbReference>
<keyword evidence="1" id="KW-0805">Transcription regulation</keyword>
<dbReference type="Proteomes" id="UP000515856">
    <property type="component" value="Chromosome"/>
</dbReference>
<dbReference type="InterPro" id="IPR018060">
    <property type="entry name" value="HTH_AraC"/>
</dbReference>
<evidence type="ECO:0000256" key="2">
    <source>
        <dbReference type="ARBA" id="ARBA00023125"/>
    </source>
</evidence>
<dbReference type="Pfam" id="PF12833">
    <property type="entry name" value="HTH_18"/>
    <property type="match status" value="1"/>
</dbReference>
<dbReference type="SMART" id="SM00342">
    <property type="entry name" value="HTH_ARAC"/>
    <property type="match status" value="1"/>
</dbReference>
<dbReference type="PROSITE" id="PS01124">
    <property type="entry name" value="HTH_ARAC_FAMILY_2"/>
    <property type="match status" value="1"/>
</dbReference>
<sequence length="491" mass="57057">MDLLIAEDEKIERDYLKMMIEKADLPIEHIYTAANGQEAIQIYSEHPCDIILMDINMPMKSGLEALKEIRAMKVKDSICFILTSYDYFSYAKEAIRLHVEDFILKPADIHIIIENLSKAVGILKSHKNQQMQTSALVEKINHTKPFLLNECAHLILTGQDEIMIQQHLKLLNIQFSSGFCIIVDKSDDQYLKFVIQEIEDSGLSVLKTEMKNDIILFIIANHEMLDKNVDDLLQIFNRHHISKYGIGSIQNDLEQLYVSYTHAIINRSIDKEKQVYSENKKEHEINFFISEWLDYLENDEEKILKEELKNFAVACIQKEKLNIGGGQQFLNDALHVLSDKLHFQYGITPDDVKVTIDFHHPHQTIEMEVVYRFYNILRSAKLMKYQKLDHISKKAIDYIKANYMKQISLNEVAEELDVSPSYLSRMLSNNNGKSFVEILNDIRIKEAKKLIRQGIILKEVAFHVGFRSQSYFAKAFKKAVGISPKEYRNLF</sequence>
<evidence type="ECO:0000313" key="7">
    <source>
        <dbReference type="EMBL" id="QNM12250.1"/>
    </source>
</evidence>
<dbReference type="PROSITE" id="PS50110">
    <property type="entry name" value="RESPONSE_REGULATORY"/>
    <property type="match status" value="1"/>
</dbReference>
<dbReference type="KEGG" id="ehn:H9Q80_18745"/>
<dbReference type="GO" id="GO:0000160">
    <property type="term" value="P:phosphorelay signal transduction system"/>
    <property type="evidence" value="ECO:0007669"/>
    <property type="project" value="InterPro"/>
</dbReference>
<evidence type="ECO:0000259" key="6">
    <source>
        <dbReference type="PROSITE" id="PS50110"/>
    </source>
</evidence>
<dbReference type="InterPro" id="IPR020449">
    <property type="entry name" value="Tscrpt_reg_AraC-type_HTH"/>
</dbReference>
<feature type="domain" description="Response regulatory" evidence="6">
    <location>
        <begin position="2"/>
        <end position="120"/>
    </location>
</feature>
<evidence type="ECO:0000256" key="4">
    <source>
        <dbReference type="PROSITE-ProRule" id="PRU00169"/>
    </source>
</evidence>
<proteinExistence type="predicted"/>
<keyword evidence="8" id="KW-1185">Reference proteome</keyword>
<feature type="modified residue" description="4-aspartylphosphate" evidence="4">
    <location>
        <position position="54"/>
    </location>
</feature>